<reference evidence="2 3" key="1">
    <citation type="journal article" date="2011" name="Proc. Natl. Acad. Sci. U.S.A.">
        <title>Evolutionary erosion of yeast sex chromosomes by mating-type switching accidents.</title>
        <authorList>
            <person name="Gordon J.L."/>
            <person name="Armisen D."/>
            <person name="Proux-Wera E."/>
            <person name="Oheigeartaigh S.S."/>
            <person name="Byrne K.P."/>
            <person name="Wolfe K.H."/>
        </authorList>
    </citation>
    <scope>NUCLEOTIDE SEQUENCE [LARGE SCALE GENOMIC DNA]</scope>
    <source>
        <strain evidence="3">ATCC 76901 / BCRC 22586 / CBS 4309 / NBRC 1992 / NRRL Y-12630</strain>
    </source>
</reference>
<feature type="region of interest" description="Disordered" evidence="1">
    <location>
        <begin position="84"/>
        <end position="121"/>
    </location>
</feature>
<dbReference type="GeneID" id="96900255"/>
<sequence>MITTLTKSITALSTSFPGTITDSSSDTSMTSLGSSSSAMAATISNIVFFPIKSAFNHIPSMEREQKAESPRVITRYDLLKAAEENERQARIRSARKSSGRRSRRRHSMKKTVSFDTETIIA</sequence>
<dbReference type="Proteomes" id="UP000001640">
    <property type="component" value="Chromosome 1"/>
</dbReference>
<gene>
    <name evidence="2" type="primary">NCAS0A02080</name>
    <name evidence="2" type="ordered locus">NCAS_0A02080</name>
</gene>
<dbReference type="InParanoid" id="G0V5M8"/>
<reference key="2">
    <citation type="submission" date="2011-08" db="EMBL/GenBank/DDBJ databases">
        <title>Genome sequence of Naumovozyma castellii.</title>
        <authorList>
            <person name="Gordon J.L."/>
            <person name="Armisen D."/>
            <person name="Proux-Wera E."/>
            <person name="OhEigeartaigh S.S."/>
            <person name="Byrne K.P."/>
            <person name="Wolfe K.H."/>
        </authorList>
    </citation>
    <scope>NUCLEOTIDE SEQUENCE</scope>
    <source>
        <strain>Type strain:CBS 4309</strain>
    </source>
</reference>
<protein>
    <submittedName>
        <fullName evidence="2">Uncharacterized protein</fullName>
    </submittedName>
</protein>
<dbReference type="EMBL" id="HE576752">
    <property type="protein sequence ID" value="CCC66766.1"/>
    <property type="molecule type" value="Genomic_DNA"/>
</dbReference>
<dbReference type="RefSeq" id="XP_003673157.1">
    <property type="nucleotide sequence ID" value="XM_003673109.1"/>
</dbReference>
<dbReference type="HOGENOM" id="CLU_2038667_0_0_1"/>
<evidence type="ECO:0000313" key="3">
    <source>
        <dbReference type="Proteomes" id="UP000001640"/>
    </source>
</evidence>
<evidence type="ECO:0000256" key="1">
    <source>
        <dbReference type="SAM" id="MobiDB-lite"/>
    </source>
</evidence>
<proteinExistence type="predicted"/>
<evidence type="ECO:0000313" key="2">
    <source>
        <dbReference type="EMBL" id="CCC66766.1"/>
    </source>
</evidence>
<keyword evidence="3" id="KW-1185">Reference proteome</keyword>
<accession>G0V5M8</accession>
<dbReference type="AlphaFoldDB" id="G0V5M8"/>
<dbReference type="OrthoDB" id="4064807at2759"/>
<dbReference type="OMA" id="NNEEIFC"/>
<dbReference type="KEGG" id="ncs:NCAS_0A02080"/>
<organism evidence="2 3">
    <name type="scientific">Naumovozyma castellii</name>
    <name type="common">Yeast</name>
    <name type="synonym">Saccharomyces castellii</name>
    <dbReference type="NCBI Taxonomy" id="27288"/>
    <lineage>
        <taxon>Eukaryota</taxon>
        <taxon>Fungi</taxon>
        <taxon>Dikarya</taxon>
        <taxon>Ascomycota</taxon>
        <taxon>Saccharomycotina</taxon>
        <taxon>Saccharomycetes</taxon>
        <taxon>Saccharomycetales</taxon>
        <taxon>Saccharomycetaceae</taxon>
        <taxon>Naumovozyma</taxon>
    </lineage>
</organism>
<name>G0V5M8_NAUCA</name>
<feature type="compositionally biased region" description="Basic residues" evidence="1">
    <location>
        <begin position="90"/>
        <end position="109"/>
    </location>
</feature>
<dbReference type="FunCoup" id="G0V5M8">
    <property type="interactions" value="48"/>
</dbReference>